<feature type="domain" description="HTH araC/xylS-type" evidence="5">
    <location>
        <begin position="417"/>
        <end position="513"/>
    </location>
</feature>
<keyword evidence="4" id="KW-0597">Phosphoprotein</keyword>
<dbReference type="Gene3D" id="1.10.10.60">
    <property type="entry name" value="Homeodomain-like"/>
    <property type="match status" value="2"/>
</dbReference>
<dbReference type="Proteomes" id="UP000310636">
    <property type="component" value="Unassembled WGS sequence"/>
</dbReference>
<dbReference type="InterPro" id="IPR009057">
    <property type="entry name" value="Homeodomain-like_sf"/>
</dbReference>
<dbReference type="RefSeq" id="WP_136370900.1">
    <property type="nucleotide sequence ID" value="NZ_SSOB01000019.1"/>
</dbReference>
<evidence type="ECO:0000256" key="2">
    <source>
        <dbReference type="ARBA" id="ARBA00023125"/>
    </source>
</evidence>
<comment type="caution">
    <text evidence="7">The sequence shown here is derived from an EMBL/GenBank/DDBJ whole genome shotgun (WGS) entry which is preliminary data.</text>
</comment>
<dbReference type="PROSITE" id="PS01124">
    <property type="entry name" value="HTH_ARAC_FAMILY_2"/>
    <property type="match status" value="1"/>
</dbReference>
<keyword evidence="2" id="KW-0238">DNA-binding</keyword>
<dbReference type="Gene3D" id="3.40.50.2300">
    <property type="match status" value="1"/>
</dbReference>
<dbReference type="GO" id="GO:0000160">
    <property type="term" value="P:phosphorelay signal transduction system"/>
    <property type="evidence" value="ECO:0007669"/>
    <property type="project" value="InterPro"/>
</dbReference>
<dbReference type="SUPFAM" id="SSF52172">
    <property type="entry name" value="CheY-like"/>
    <property type="match status" value="1"/>
</dbReference>
<dbReference type="PROSITE" id="PS00041">
    <property type="entry name" value="HTH_ARAC_FAMILY_1"/>
    <property type="match status" value="1"/>
</dbReference>
<dbReference type="InterPro" id="IPR018062">
    <property type="entry name" value="HTH_AraC-typ_CS"/>
</dbReference>
<dbReference type="PANTHER" id="PTHR43280">
    <property type="entry name" value="ARAC-FAMILY TRANSCRIPTIONAL REGULATOR"/>
    <property type="match status" value="1"/>
</dbReference>
<keyword evidence="3" id="KW-0804">Transcription</keyword>
<dbReference type="OrthoDB" id="2638442at2"/>
<dbReference type="GO" id="GO:0043565">
    <property type="term" value="F:sequence-specific DNA binding"/>
    <property type="evidence" value="ECO:0007669"/>
    <property type="project" value="InterPro"/>
</dbReference>
<keyword evidence="8" id="KW-1185">Reference proteome</keyword>
<evidence type="ECO:0000313" key="8">
    <source>
        <dbReference type="Proteomes" id="UP000310636"/>
    </source>
</evidence>
<dbReference type="SUPFAM" id="SSF46689">
    <property type="entry name" value="Homeodomain-like"/>
    <property type="match status" value="2"/>
</dbReference>
<dbReference type="InterPro" id="IPR011006">
    <property type="entry name" value="CheY-like_superfamily"/>
</dbReference>
<dbReference type="EMBL" id="SSOB01000019">
    <property type="protein sequence ID" value="THF77600.1"/>
    <property type="molecule type" value="Genomic_DNA"/>
</dbReference>
<proteinExistence type="predicted"/>
<evidence type="ECO:0000259" key="5">
    <source>
        <dbReference type="PROSITE" id="PS01124"/>
    </source>
</evidence>
<sequence length="513" mass="57624">MNVMVVDDEYGIRSYLAAMLQGMEGLTVREAANGSDALQQMEAEPPAVVLTDIKMPVMDGLELIRQSRSRYPDAWFVVLSNFAEFELAQRALEYGARNYLLKATVTRDKLAEEVRKAKRHYAESKDKAAAVTFNANERLMVQNSLFYERLEGRIHNAELCSRAERLHISAFRAQAYESPSRFAVLEIARFAGWTGSKFGGHGDLAIYALSNVVREAIQRRNAHNELFHAGQNRFVLLDLGETDDARHAGTIAEVLAETQRYLGLAASCLIHCDFAGLDGFFRRVALALEQADCLFYEPDACVVDTRTATVVEADLDLFAFFQSVEGGSNGRLTASGLPGLVATYFELLRHLRRPSASAKSDVRTLVQFMEKGGFSVPAALKSELDSLQAARLADYKEPFARWLGELGDYGRRREEITQALSYIHAHYADRMTLEDLCAHVNLSRSHLSKLFKEQQGVAAMEYVEAYRLKQARMLLRTTRQPIADIAERVGIGDVFYFSKVYKKHYGINPSKDR</sequence>
<name>A0A4S4BSX4_9BACL</name>
<dbReference type="SMART" id="SM00342">
    <property type="entry name" value="HTH_ARAC"/>
    <property type="match status" value="1"/>
</dbReference>
<dbReference type="AlphaFoldDB" id="A0A4S4BSX4"/>
<dbReference type="InterPro" id="IPR018060">
    <property type="entry name" value="HTH_AraC"/>
</dbReference>
<evidence type="ECO:0000256" key="1">
    <source>
        <dbReference type="ARBA" id="ARBA00023015"/>
    </source>
</evidence>
<evidence type="ECO:0000313" key="7">
    <source>
        <dbReference type="EMBL" id="THF77600.1"/>
    </source>
</evidence>
<dbReference type="CDD" id="cd17536">
    <property type="entry name" value="REC_YesN-like"/>
    <property type="match status" value="1"/>
</dbReference>
<dbReference type="PROSITE" id="PS50110">
    <property type="entry name" value="RESPONSE_REGULATORY"/>
    <property type="match status" value="1"/>
</dbReference>
<reference evidence="7 8" key="1">
    <citation type="submission" date="2019-04" db="EMBL/GenBank/DDBJ databases">
        <title>Cohnella sp. nov. isolated from preserved vegetables.</title>
        <authorList>
            <person name="Lin S.-Y."/>
            <person name="Hung M.-H."/>
            <person name="Young C.-C."/>
        </authorList>
    </citation>
    <scope>NUCLEOTIDE SEQUENCE [LARGE SCALE GENOMIC DNA]</scope>
    <source>
        <strain evidence="7 8">CC-MHH1044</strain>
    </source>
</reference>
<dbReference type="GO" id="GO:0003700">
    <property type="term" value="F:DNA-binding transcription factor activity"/>
    <property type="evidence" value="ECO:0007669"/>
    <property type="project" value="InterPro"/>
</dbReference>
<evidence type="ECO:0000256" key="4">
    <source>
        <dbReference type="PROSITE-ProRule" id="PRU00169"/>
    </source>
</evidence>
<gene>
    <name evidence="7" type="ORF">E6C55_16420</name>
</gene>
<accession>A0A4S4BSX4</accession>
<dbReference type="Pfam" id="PF00072">
    <property type="entry name" value="Response_reg"/>
    <property type="match status" value="1"/>
</dbReference>
<organism evidence="7 8">
    <name type="scientific">Cohnella fermenti</name>
    <dbReference type="NCBI Taxonomy" id="2565925"/>
    <lineage>
        <taxon>Bacteria</taxon>
        <taxon>Bacillati</taxon>
        <taxon>Bacillota</taxon>
        <taxon>Bacilli</taxon>
        <taxon>Bacillales</taxon>
        <taxon>Paenibacillaceae</taxon>
        <taxon>Cohnella</taxon>
    </lineage>
</organism>
<evidence type="ECO:0000256" key="3">
    <source>
        <dbReference type="ARBA" id="ARBA00023163"/>
    </source>
</evidence>
<dbReference type="PANTHER" id="PTHR43280:SF2">
    <property type="entry name" value="HTH-TYPE TRANSCRIPTIONAL REGULATOR EXSA"/>
    <property type="match status" value="1"/>
</dbReference>
<evidence type="ECO:0000259" key="6">
    <source>
        <dbReference type="PROSITE" id="PS50110"/>
    </source>
</evidence>
<dbReference type="Pfam" id="PF12833">
    <property type="entry name" value="HTH_18"/>
    <property type="match status" value="1"/>
</dbReference>
<feature type="domain" description="Response regulatory" evidence="6">
    <location>
        <begin position="2"/>
        <end position="117"/>
    </location>
</feature>
<feature type="modified residue" description="4-aspartylphosphate" evidence="4">
    <location>
        <position position="52"/>
    </location>
</feature>
<dbReference type="InterPro" id="IPR001789">
    <property type="entry name" value="Sig_transdc_resp-reg_receiver"/>
</dbReference>
<keyword evidence="1" id="KW-0805">Transcription regulation</keyword>
<dbReference type="SMART" id="SM00448">
    <property type="entry name" value="REC"/>
    <property type="match status" value="1"/>
</dbReference>
<protein>
    <submittedName>
        <fullName evidence="7">Response regulator</fullName>
    </submittedName>
</protein>